<feature type="region of interest" description="Disordered" evidence="1">
    <location>
        <begin position="1"/>
        <end position="25"/>
    </location>
</feature>
<dbReference type="EMBL" id="LJYG01000108">
    <property type="protein sequence ID" value="KRQ03279.1"/>
    <property type="molecule type" value="Genomic_DNA"/>
</dbReference>
<evidence type="ECO:0000313" key="2">
    <source>
        <dbReference type="EMBL" id="KRQ03279.1"/>
    </source>
</evidence>
<protein>
    <submittedName>
        <fullName evidence="2">Uncharacterized protein</fullName>
    </submittedName>
</protein>
<keyword evidence="3" id="KW-1185">Reference proteome</keyword>
<name>A0A0R3D9P2_9BRAD</name>
<accession>A0A0R3D9P2</accession>
<evidence type="ECO:0000256" key="1">
    <source>
        <dbReference type="SAM" id="MobiDB-lite"/>
    </source>
</evidence>
<proteinExistence type="predicted"/>
<organism evidence="2 3">
    <name type="scientific">Bradyrhizobium manausense</name>
    <dbReference type="NCBI Taxonomy" id="989370"/>
    <lineage>
        <taxon>Bacteria</taxon>
        <taxon>Pseudomonadati</taxon>
        <taxon>Pseudomonadota</taxon>
        <taxon>Alphaproteobacteria</taxon>
        <taxon>Hyphomicrobiales</taxon>
        <taxon>Nitrobacteraceae</taxon>
        <taxon>Bradyrhizobium</taxon>
    </lineage>
</organism>
<evidence type="ECO:0000313" key="3">
    <source>
        <dbReference type="Proteomes" id="UP000051936"/>
    </source>
</evidence>
<gene>
    <name evidence="2" type="ORF">AOQ71_31620</name>
</gene>
<feature type="compositionally biased region" description="Basic and acidic residues" evidence="1">
    <location>
        <begin position="8"/>
        <end position="25"/>
    </location>
</feature>
<comment type="caution">
    <text evidence="2">The sequence shown here is derived from an EMBL/GenBank/DDBJ whole genome shotgun (WGS) entry which is preliminary data.</text>
</comment>
<dbReference type="Proteomes" id="UP000051936">
    <property type="component" value="Unassembled WGS sequence"/>
</dbReference>
<dbReference type="STRING" id="989370.AOQ71_31620"/>
<dbReference type="AlphaFoldDB" id="A0A0R3D9P2"/>
<sequence length="115" mass="12461">MTGTVDNASDRQERGPVSHEGKDMDALTGKTLEELTHPDIWLDGFTAVEIAEITQRAIRDVNEELRLLCIRGLMCVEVPSGRIMKRSGGAGIVATRGEYEHTPSAMSAASHGKLV</sequence>
<reference evidence="2 3" key="1">
    <citation type="submission" date="2015-09" db="EMBL/GenBank/DDBJ databases">
        <title>Draft Genome Sequence of Bradyrhizobium manausense Strain BR 3351T, a Novel Symbiotic Nitrogen-Fixing Alphaproteobacterium Isolated from Brazilian Amazon Rain Forest.</title>
        <authorList>
            <person name="De Araujo J.L."/>
            <person name="Zilli J.E."/>
        </authorList>
    </citation>
    <scope>NUCLEOTIDE SEQUENCE [LARGE SCALE GENOMIC DNA]</scope>
    <source>
        <strain evidence="2 3">BR3351</strain>
    </source>
</reference>